<dbReference type="InterPro" id="IPR012340">
    <property type="entry name" value="NA-bd_OB-fold"/>
</dbReference>
<evidence type="ECO:0000259" key="1">
    <source>
        <dbReference type="SMART" id="SM00955"/>
    </source>
</evidence>
<evidence type="ECO:0000313" key="2">
    <source>
        <dbReference type="EMBL" id="MCW6535282.1"/>
    </source>
</evidence>
<dbReference type="AlphaFoldDB" id="A0AA41Z776"/>
<dbReference type="RefSeq" id="WP_265268938.1">
    <property type="nucleotide sequence ID" value="NZ_JANFAV010000006.1"/>
</dbReference>
<dbReference type="SUPFAM" id="SSF50249">
    <property type="entry name" value="Nucleic acid-binding proteins"/>
    <property type="match status" value="1"/>
</dbReference>
<reference evidence="2" key="1">
    <citation type="submission" date="2022-06" db="EMBL/GenBank/DDBJ databases">
        <title>Sphingomonas sp. nov. isolated from rhizosphere soil of tomato.</title>
        <authorList>
            <person name="Dong H."/>
            <person name="Gao R."/>
        </authorList>
    </citation>
    <scope>NUCLEOTIDE SEQUENCE</scope>
    <source>
        <strain evidence="2">MMSM24</strain>
    </source>
</reference>
<gene>
    <name evidence="2" type="ORF">NEE01_10865</name>
</gene>
<comment type="caution">
    <text evidence="2">The sequence shown here is derived from an EMBL/GenBank/DDBJ whole genome shotgun (WGS) entry which is preliminary data.</text>
</comment>
<dbReference type="InterPro" id="IPR040596">
    <property type="entry name" value="RNase_II_C_S1"/>
</dbReference>
<dbReference type="Pfam" id="PF00773">
    <property type="entry name" value="RNB"/>
    <property type="match status" value="1"/>
</dbReference>
<proteinExistence type="predicted"/>
<dbReference type="EMBL" id="JANFAV010000006">
    <property type="protein sequence ID" value="MCW6535282.1"/>
    <property type="molecule type" value="Genomic_DNA"/>
</dbReference>
<name>A0AA41Z776_9SPHN</name>
<dbReference type="InterPro" id="IPR050180">
    <property type="entry name" value="RNR_Ribonuclease"/>
</dbReference>
<evidence type="ECO:0000313" key="3">
    <source>
        <dbReference type="Proteomes" id="UP001165565"/>
    </source>
</evidence>
<accession>A0AA41Z776</accession>
<dbReference type="Proteomes" id="UP001165565">
    <property type="component" value="Unassembled WGS sequence"/>
</dbReference>
<dbReference type="PANTHER" id="PTHR23355:SF9">
    <property type="entry name" value="DIS3-LIKE EXONUCLEASE 2"/>
    <property type="match status" value="1"/>
</dbReference>
<dbReference type="PANTHER" id="PTHR23355">
    <property type="entry name" value="RIBONUCLEASE"/>
    <property type="match status" value="1"/>
</dbReference>
<dbReference type="GO" id="GO:0004540">
    <property type="term" value="F:RNA nuclease activity"/>
    <property type="evidence" value="ECO:0007669"/>
    <property type="project" value="InterPro"/>
</dbReference>
<feature type="domain" description="RNB" evidence="1">
    <location>
        <begin position="47"/>
        <end position="356"/>
    </location>
</feature>
<sequence>MKTLLDPDRALTEGLAAIRTQYNVPQGFAPEILAAADEAAKRVPNAHVDRTAIPFVTLDPASSTDLDQAFAIEAAGNDLLLRYAIADVAWFVDDGGLLDVEAWRRGESLYLPDGKASLYPPALGEGAASLLPTGDRPAVVFAVRVAPDGKATLEGAERALIRSRAKLAYETATDADLPAGFAELARRVAAAEDQRGASRVDPPEQELARNGDGKFQLRFAPREEAEDRNAALSLATNLAVAASLLAHHTGLFRVMPAPDARAVVRLRHAAEALGVDWPAAMSLADLQKRLDGHNPREAALMVAIRRAGEGASYAPYRPGVVPWQAAVAATYAHATAPLRRLADRYVVRATLAIANGQAVPDVVSAAFEKLPAVMAHSGAIAGAIDRAVIDMAEAVLLHGREGESFPALILDRDDRGARIQLVDLPVVARVLSDSGDPGDRITVRLDEADPVKRTLRFTPAG</sequence>
<protein>
    <submittedName>
        <fullName evidence="2">RNB domain-containing ribonuclease</fullName>
    </submittedName>
</protein>
<dbReference type="Pfam" id="PF18614">
    <property type="entry name" value="RNase_II_C_S1"/>
    <property type="match status" value="1"/>
</dbReference>
<dbReference type="InterPro" id="IPR001900">
    <property type="entry name" value="RNase_II/R"/>
</dbReference>
<keyword evidence="3" id="KW-1185">Reference proteome</keyword>
<dbReference type="GO" id="GO:0003723">
    <property type="term" value="F:RNA binding"/>
    <property type="evidence" value="ECO:0007669"/>
    <property type="project" value="InterPro"/>
</dbReference>
<organism evidence="2 3">
    <name type="scientific">Sphingomonas lycopersici</name>
    <dbReference type="NCBI Taxonomy" id="2951807"/>
    <lineage>
        <taxon>Bacteria</taxon>
        <taxon>Pseudomonadati</taxon>
        <taxon>Pseudomonadota</taxon>
        <taxon>Alphaproteobacteria</taxon>
        <taxon>Sphingomonadales</taxon>
        <taxon>Sphingomonadaceae</taxon>
        <taxon>Sphingomonas</taxon>
    </lineage>
</organism>
<dbReference type="SMART" id="SM00955">
    <property type="entry name" value="RNB"/>
    <property type="match status" value="1"/>
</dbReference>
<dbReference type="GO" id="GO:0006402">
    <property type="term" value="P:mRNA catabolic process"/>
    <property type="evidence" value="ECO:0007669"/>
    <property type="project" value="TreeGrafter"/>
</dbReference>